<accession>A0A942I3H0</accession>
<dbReference type="Proteomes" id="UP000680348">
    <property type="component" value="Unassembled WGS sequence"/>
</dbReference>
<proteinExistence type="inferred from homology"/>
<dbReference type="AlphaFoldDB" id="A0A942I3H0"/>
<dbReference type="GO" id="GO:0031460">
    <property type="term" value="P:glycine betaine transport"/>
    <property type="evidence" value="ECO:0007669"/>
    <property type="project" value="InterPro"/>
</dbReference>
<dbReference type="InterPro" id="IPR046342">
    <property type="entry name" value="CBS_dom_sf"/>
</dbReference>
<dbReference type="SUPFAM" id="SSF52540">
    <property type="entry name" value="P-loop containing nucleoside triphosphate hydrolases"/>
    <property type="match status" value="1"/>
</dbReference>
<dbReference type="PANTHER" id="PTHR43117">
    <property type="entry name" value="OSMOPROTECTANT IMPORT ATP-BINDING PROTEIN OSMV"/>
    <property type="match status" value="1"/>
</dbReference>
<evidence type="ECO:0000256" key="5">
    <source>
        <dbReference type="ARBA" id="ARBA00022840"/>
    </source>
</evidence>
<dbReference type="GO" id="GO:0005886">
    <property type="term" value="C:plasma membrane"/>
    <property type="evidence" value="ECO:0007669"/>
    <property type="project" value="UniProtKB-SubCell"/>
</dbReference>
<evidence type="ECO:0000256" key="6">
    <source>
        <dbReference type="PROSITE-ProRule" id="PRU00703"/>
    </source>
</evidence>
<comment type="caution">
    <text evidence="10">The sequence shown here is derived from an EMBL/GenBank/DDBJ whole genome shotgun (WGS) entry which is preliminary data.</text>
</comment>
<keyword evidence="5 7" id="KW-0067">ATP-binding</keyword>
<keyword evidence="11" id="KW-1185">Reference proteome</keyword>
<dbReference type="PROSITE" id="PS50893">
    <property type="entry name" value="ABC_TRANSPORTER_2"/>
    <property type="match status" value="1"/>
</dbReference>
<dbReference type="InterPro" id="IPR005892">
    <property type="entry name" value="Gly-betaine_transp_ATP-bd"/>
</dbReference>
<evidence type="ECO:0000259" key="8">
    <source>
        <dbReference type="PROSITE" id="PS50893"/>
    </source>
</evidence>
<evidence type="ECO:0000313" key="10">
    <source>
        <dbReference type="EMBL" id="MBS3651272.1"/>
    </source>
</evidence>
<reference evidence="10" key="1">
    <citation type="submission" date="2021-04" db="EMBL/GenBank/DDBJ databases">
        <title>Pseudaminobacter soli sp. nov., isolated from paddy soil contaminated by heavy metals.</title>
        <authorList>
            <person name="Zhang K."/>
        </authorList>
    </citation>
    <scope>NUCLEOTIDE SEQUENCE</scope>
    <source>
        <strain evidence="10">19-2017</strain>
    </source>
</reference>
<dbReference type="SUPFAM" id="SSF54631">
    <property type="entry name" value="CBS-domain pair"/>
    <property type="match status" value="1"/>
</dbReference>
<dbReference type="EC" id="7.6.2.9" evidence="7"/>
<dbReference type="RefSeq" id="WP_188256837.1">
    <property type="nucleotide sequence ID" value="NZ_JABVCF010000013.1"/>
</dbReference>
<dbReference type="NCBIfam" id="TIGR01186">
    <property type="entry name" value="proV"/>
    <property type="match status" value="1"/>
</dbReference>
<dbReference type="SMART" id="SM00382">
    <property type="entry name" value="AAA"/>
    <property type="match status" value="1"/>
</dbReference>
<keyword evidence="6" id="KW-0129">CBS domain</keyword>
<dbReference type="GO" id="GO:0005524">
    <property type="term" value="F:ATP binding"/>
    <property type="evidence" value="ECO:0007669"/>
    <property type="project" value="UniProtKB-UniRule"/>
</dbReference>
<name>A0A942I3H0_9HYPH</name>
<feature type="domain" description="CBS" evidence="9">
    <location>
        <begin position="315"/>
        <end position="372"/>
    </location>
</feature>
<comment type="subcellular location">
    <subcellularLocation>
        <location evidence="7">Cell inner membrane</location>
        <topology evidence="7">Peripheral membrane protein</topology>
    </subcellularLocation>
</comment>
<dbReference type="PROSITE" id="PS00211">
    <property type="entry name" value="ABC_TRANSPORTER_1"/>
    <property type="match status" value="1"/>
</dbReference>
<comment type="subunit">
    <text evidence="7">The complex is probably composed of two ATP-binding proteins, two transmembrane proteins and a solute-binding protein.</text>
</comment>
<dbReference type="Gene3D" id="3.10.580.10">
    <property type="entry name" value="CBS-domain"/>
    <property type="match status" value="1"/>
</dbReference>
<evidence type="ECO:0000256" key="4">
    <source>
        <dbReference type="ARBA" id="ARBA00022741"/>
    </source>
</evidence>
<keyword evidence="7" id="KW-0472">Membrane</keyword>
<evidence type="ECO:0000256" key="1">
    <source>
        <dbReference type="ARBA" id="ARBA00005417"/>
    </source>
</evidence>
<gene>
    <name evidence="10" type="ORF">KEU06_21910</name>
</gene>
<dbReference type="Pfam" id="PF00005">
    <property type="entry name" value="ABC_tran"/>
    <property type="match status" value="1"/>
</dbReference>
<dbReference type="EMBL" id="JAGWCR010000013">
    <property type="protein sequence ID" value="MBS3651272.1"/>
    <property type="molecule type" value="Genomic_DNA"/>
</dbReference>
<keyword evidence="7" id="KW-1003">Cell membrane</keyword>
<dbReference type="InterPro" id="IPR000644">
    <property type="entry name" value="CBS_dom"/>
</dbReference>
<dbReference type="Pfam" id="PF00571">
    <property type="entry name" value="CBS"/>
    <property type="match status" value="1"/>
</dbReference>
<keyword evidence="2 7" id="KW-0813">Transport</keyword>
<dbReference type="GO" id="GO:0016887">
    <property type="term" value="F:ATP hydrolysis activity"/>
    <property type="evidence" value="ECO:0007669"/>
    <property type="project" value="UniProtKB-UniRule"/>
</dbReference>
<keyword evidence="3" id="KW-0677">Repeat</keyword>
<protein>
    <recommendedName>
        <fullName evidence="7">Quaternary amine transport ATP-binding protein</fullName>
        <ecNumber evidence="7">7.6.2.9</ecNumber>
    </recommendedName>
</protein>
<dbReference type="InterPro" id="IPR017871">
    <property type="entry name" value="ABC_transporter-like_CS"/>
</dbReference>
<evidence type="ECO:0000313" key="11">
    <source>
        <dbReference type="Proteomes" id="UP000680348"/>
    </source>
</evidence>
<evidence type="ECO:0000256" key="3">
    <source>
        <dbReference type="ARBA" id="ARBA00022737"/>
    </source>
</evidence>
<keyword evidence="7" id="KW-0997">Cell inner membrane</keyword>
<evidence type="ECO:0000259" key="9">
    <source>
        <dbReference type="PROSITE" id="PS51371"/>
    </source>
</evidence>
<comment type="catalytic activity">
    <reaction evidence="7">
        <text>a quaternary ammonium(out) + ATP + H2O = a quaternary ammonium(in) + ADP + phosphate + H(+)</text>
        <dbReference type="Rhea" id="RHEA:11036"/>
        <dbReference type="ChEBI" id="CHEBI:15377"/>
        <dbReference type="ChEBI" id="CHEBI:15378"/>
        <dbReference type="ChEBI" id="CHEBI:30616"/>
        <dbReference type="ChEBI" id="CHEBI:35267"/>
        <dbReference type="ChEBI" id="CHEBI:43474"/>
        <dbReference type="ChEBI" id="CHEBI:456216"/>
    </reaction>
</comment>
<dbReference type="InterPro" id="IPR003593">
    <property type="entry name" value="AAA+_ATPase"/>
</dbReference>
<sequence>MIRLEHLTKVFNTPNGPVRAVDDVSLELPEGEICVLLGPSGCGKTTSMKMINRLIEPTSGKIYINGRDTDATDPIQLRRSIGYVIQQIGLFPNKTVADNICVVPDLLGWDRKKTRARAAELLELVGMDPAAFMGRYPKELSGGQQQRVGVIRALAADPPVMLMDEPFGAIDPINREVIQDEFLRMQQALRKTIIFVSHDLDEAVKMADKIAIFRSGRLEQFASPDRLLANPANSFVESFLGSDRALKRLRLVRVAEAMLTEFDALRGDDPHARGKVVLEESGLPFAIVVDENGRPTGCLAGNAEAGVDAKVGDLARPVRATISTDADLRLAVASMFAQDMPVLPCVDDGGRLKGILTYRSVVKSLASAEARE</sequence>
<dbReference type="GO" id="GO:0015418">
    <property type="term" value="F:ABC-type quaternary ammonium compound transporting activity"/>
    <property type="evidence" value="ECO:0007669"/>
    <property type="project" value="UniProtKB-EC"/>
</dbReference>
<dbReference type="InterPro" id="IPR027417">
    <property type="entry name" value="P-loop_NTPase"/>
</dbReference>
<comment type="similarity">
    <text evidence="1 7">Belongs to the ABC transporter superfamily.</text>
</comment>
<evidence type="ECO:0000256" key="2">
    <source>
        <dbReference type="ARBA" id="ARBA00022448"/>
    </source>
</evidence>
<dbReference type="PROSITE" id="PS51371">
    <property type="entry name" value="CBS"/>
    <property type="match status" value="1"/>
</dbReference>
<dbReference type="FunFam" id="3.40.50.300:FF:000425">
    <property type="entry name" value="Probable ABC transporter, ATP-binding subunit"/>
    <property type="match status" value="1"/>
</dbReference>
<keyword evidence="4 7" id="KW-0547">Nucleotide-binding</keyword>
<dbReference type="PANTHER" id="PTHR43117:SF4">
    <property type="entry name" value="OSMOPROTECTANT IMPORT ATP-BINDING PROTEIN OSMV"/>
    <property type="match status" value="1"/>
</dbReference>
<dbReference type="GO" id="GO:0006865">
    <property type="term" value="P:amino acid transport"/>
    <property type="evidence" value="ECO:0007669"/>
    <property type="project" value="UniProtKB-UniRule"/>
</dbReference>
<dbReference type="InterPro" id="IPR003439">
    <property type="entry name" value="ABC_transporter-like_ATP-bd"/>
</dbReference>
<organism evidence="10 11">
    <name type="scientific">Pseudaminobacter soli</name>
    <name type="common">ex Zhang et al. 2022</name>
    <dbReference type="NCBI Taxonomy" id="2831468"/>
    <lineage>
        <taxon>Bacteria</taxon>
        <taxon>Pseudomonadati</taxon>
        <taxon>Pseudomonadota</taxon>
        <taxon>Alphaproteobacteria</taxon>
        <taxon>Hyphomicrobiales</taxon>
        <taxon>Phyllobacteriaceae</taxon>
        <taxon>Pseudaminobacter</taxon>
    </lineage>
</organism>
<dbReference type="Gene3D" id="3.40.50.300">
    <property type="entry name" value="P-loop containing nucleotide triphosphate hydrolases"/>
    <property type="match status" value="1"/>
</dbReference>
<feature type="domain" description="ABC transporter" evidence="8">
    <location>
        <begin position="2"/>
        <end position="240"/>
    </location>
</feature>
<evidence type="ECO:0000256" key="7">
    <source>
        <dbReference type="RuleBase" id="RU369116"/>
    </source>
</evidence>